<keyword evidence="4" id="KW-1185">Reference proteome</keyword>
<protein>
    <submittedName>
        <fullName evidence="3">Uncharacterized protein (DUF2147 family)</fullName>
    </submittedName>
</protein>
<dbReference type="AlphaFoldDB" id="A0A7W9C9L7"/>
<evidence type="ECO:0000259" key="2">
    <source>
        <dbReference type="Pfam" id="PF09917"/>
    </source>
</evidence>
<reference evidence="3 4" key="1">
    <citation type="submission" date="2020-08" db="EMBL/GenBank/DDBJ databases">
        <title>Genomic Encyclopedia of Type Strains, Phase IV (KMG-IV): sequencing the most valuable type-strain genomes for metagenomic binning, comparative biology and taxonomic classification.</title>
        <authorList>
            <person name="Goeker M."/>
        </authorList>
    </citation>
    <scope>NUCLEOTIDE SEQUENCE [LARGE SCALE GENOMIC DNA]</scope>
    <source>
        <strain evidence="3 4">DSM 4731</strain>
    </source>
</reference>
<dbReference type="PANTHER" id="PTHR36919:SF2">
    <property type="entry name" value="BLL6627 PROTEIN"/>
    <property type="match status" value="1"/>
</dbReference>
<name>A0A7W9C9L7_9CAUL</name>
<proteinExistence type="predicted"/>
<feature type="chain" id="PRO_5030869618" evidence="1">
    <location>
        <begin position="24"/>
        <end position="150"/>
    </location>
</feature>
<dbReference type="Pfam" id="PF09917">
    <property type="entry name" value="DUF2147"/>
    <property type="match status" value="1"/>
</dbReference>
<keyword evidence="1" id="KW-0732">Signal</keyword>
<feature type="domain" description="DUF2147" evidence="2">
    <location>
        <begin position="36"/>
        <end position="148"/>
    </location>
</feature>
<dbReference type="PANTHER" id="PTHR36919">
    <property type="entry name" value="BLR1215 PROTEIN"/>
    <property type="match status" value="1"/>
</dbReference>
<evidence type="ECO:0000313" key="3">
    <source>
        <dbReference type="EMBL" id="MBB5741227.1"/>
    </source>
</evidence>
<comment type="caution">
    <text evidence="3">The sequence shown here is derived from an EMBL/GenBank/DDBJ whole genome shotgun (WGS) entry which is preliminary data.</text>
</comment>
<evidence type="ECO:0000313" key="4">
    <source>
        <dbReference type="Proteomes" id="UP000527324"/>
    </source>
</evidence>
<gene>
    <name evidence="3" type="ORF">GGQ93_002966</name>
</gene>
<dbReference type="RefSeq" id="WP_183218006.1">
    <property type="nucleotide sequence ID" value="NZ_CAJFZW010000028.1"/>
</dbReference>
<dbReference type="EMBL" id="JACHOQ010000011">
    <property type="protein sequence ID" value="MBB5741227.1"/>
    <property type="molecule type" value="Genomic_DNA"/>
</dbReference>
<organism evidence="3 4">
    <name type="scientific">Brevundimonas aurantiaca</name>
    <dbReference type="NCBI Taxonomy" id="74316"/>
    <lineage>
        <taxon>Bacteria</taxon>
        <taxon>Pseudomonadati</taxon>
        <taxon>Pseudomonadota</taxon>
        <taxon>Alphaproteobacteria</taxon>
        <taxon>Caulobacterales</taxon>
        <taxon>Caulobacteraceae</taxon>
        <taxon>Brevundimonas</taxon>
    </lineage>
</organism>
<dbReference type="InterPro" id="IPR019223">
    <property type="entry name" value="DUF2147"/>
</dbReference>
<sequence length="150" mass="15949">MRRPTWPAALTLAGGVLTGVVMAAAPASAQDSPLLGRWRTAAQGGVVEIHRCGAALCGRVVDAAPLRRNPDQTDVRNRDPDLRSRPLRGLRVLDGFTGGPTTWSGGPLYDPDSGQRASRGTLTLMEGGRLAVRGCIAPLLCRTQTWTRLP</sequence>
<dbReference type="Gene3D" id="2.40.128.520">
    <property type="match status" value="1"/>
</dbReference>
<dbReference type="Proteomes" id="UP000527324">
    <property type="component" value="Unassembled WGS sequence"/>
</dbReference>
<evidence type="ECO:0000256" key="1">
    <source>
        <dbReference type="SAM" id="SignalP"/>
    </source>
</evidence>
<feature type="signal peptide" evidence="1">
    <location>
        <begin position="1"/>
        <end position="23"/>
    </location>
</feature>
<accession>A0A7W9C9L7</accession>